<protein>
    <recommendedName>
        <fullName evidence="7">Tetratricopeptide repeat protein</fullName>
    </recommendedName>
</protein>
<dbReference type="PROSITE" id="PS50005">
    <property type="entry name" value="TPR"/>
    <property type="match status" value="2"/>
</dbReference>
<evidence type="ECO:0000256" key="3">
    <source>
        <dbReference type="PROSITE-ProRule" id="PRU00339"/>
    </source>
</evidence>
<feature type="repeat" description="TPR" evidence="3">
    <location>
        <begin position="136"/>
        <end position="169"/>
    </location>
</feature>
<evidence type="ECO:0000256" key="4">
    <source>
        <dbReference type="SAM" id="SignalP"/>
    </source>
</evidence>
<keyword evidence="4" id="KW-0732">Signal</keyword>
<comment type="caution">
    <text evidence="5">The sequence shown here is derived from an EMBL/GenBank/DDBJ whole genome shotgun (WGS) entry which is preliminary data.</text>
</comment>
<evidence type="ECO:0000256" key="2">
    <source>
        <dbReference type="ARBA" id="ARBA00022803"/>
    </source>
</evidence>
<dbReference type="PANTHER" id="PTHR44943:SF8">
    <property type="entry name" value="TPR REPEAT-CONTAINING PROTEIN MJ0263"/>
    <property type="match status" value="1"/>
</dbReference>
<reference evidence="5" key="1">
    <citation type="submission" date="2019-10" db="EMBL/GenBank/DDBJ databases">
        <authorList>
            <consortium name="Genoscope - CEA"/>
            <person name="William W."/>
        </authorList>
    </citation>
    <scope>NUCLEOTIDE SEQUENCE [LARGE SCALE GENOMIC DNA]</scope>
    <source>
        <strain evidence="5">BBR_PRJEB10994</strain>
    </source>
</reference>
<dbReference type="Pfam" id="PF13431">
    <property type="entry name" value="TPR_17"/>
    <property type="match status" value="1"/>
</dbReference>
<dbReference type="AlphaFoldDB" id="A0A7Z9C237"/>
<feature type="chain" id="PRO_5031471175" description="Tetratricopeptide repeat protein" evidence="4">
    <location>
        <begin position="24"/>
        <end position="185"/>
    </location>
</feature>
<proteinExistence type="predicted"/>
<dbReference type="RefSeq" id="WP_083622773.1">
    <property type="nucleotide sequence ID" value="NZ_LR735022.1"/>
</dbReference>
<dbReference type="SMART" id="SM00028">
    <property type="entry name" value="TPR"/>
    <property type="match status" value="4"/>
</dbReference>
<name>A0A7Z9C237_9CYAN</name>
<dbReference type="Gene3D" id="1.25.40.10">
    <property type="entry name" value="Tetratricopeptide repeat domain"/>
    <property type="match status" value="2"/>
</dbReference>
<dbReference type="SUPFAM" id="SSF48452">
    <property type="entry name" value="TPR-like"/>
    <property type="match status" value="1"/>
</dbReference>
<gene>
    <name evidence="5" type="ORF">PL9631_970041</name>
</gene>
<feature type="signal peptide" evidence="4">
    <location>
        <begin position="1"/>
        <end position="23"/>
    </location>
</feature>
<accession>A0A7Z9C237</accession>
<dbReference type="Pfam" id="PF13414">
    <property type="entry name" value="TPR_11"/>
    <property type="match status" value="1"/>
</dbReference>
<dbReference type="InterPro" id="IPR011990">
    <property type="entry name" value="TPR-like_helical_dom_sf"/>
</dbReference>
<evidence type="ECO:0000313" key="5">
    <source>
        <dbReference type="EMBL" id="VXD25692.1"/>
    </source>
</evidence>
<keyword evidence="6" id="KW-1185">Reference proteome</keyword>
<dbReference type="PANTHER" id="PTHR44943">
    <property type="entry name" value="CELLULOSE SYNTHASE OPERON PROTEIN C"/>
    <property type="match status" value="1"/>
</dbReference>
<sequence length="185" mass="20727">MQKLKLLPLVLIFSVLSSTPVGLGQSVEQLFKQGDEADKAGKYKEAELIWRKIIHVSSSNDLAYTNLCNTLDDLTYLYQAIAACRQAIQLNPKNTYAHFLLGYVLKRQGKLEEAITNYRIALSLPDQKATPASTHTLAYNRLGYALQQQGKLPEAIAEYQKAIALDRNYVSAQNNLKEAQRLLAK</sequence>
<dbReference type="InterPro" id="IPR019734">
    <property type="entry name" value="TPR_rpt"/>
</dbReference>
<evidence type="ECO:0000313" key="6">
    <source>
        <dbReference type="Proteomes" id="UP000182190"/>
    </source>
</evidence>
<evidence type="ECO:0008006" key="7">
    <source>
        <dbReference type="Google" id="ProtNLM"/>
    </source>
</evidence>
<organism evidence="5 6">
    <name type="scientific">Planktothrix paucivesiculata PCC 9631</name>
    <dbReference type="NCBI Taxonomy" id="671071"/>
    <lineage>
        <taxon>Bacteria</taxon>
        <taxon>Bacillati</taxon>
        <taxon>Cyanobacteriota</taxon>
        <taxon>Cyanophyceae</taxon>
        <taxon>Oscillatoriophycideae</taxon>
        <taxon>Oscillatoriales</taxon>
        <taxon>Microcoleaceae</taxon>
        <taxon>Planktothrix</taxon>
    </lineage>
</organism>
<dbReference type="EMBL" id="CZCS02000242">
    <property type="protein sequence ID" value="VXD25692.1"/>
    <property type="molecule type" value="Genomic_DNA"/>
</dbReference>
<dbReference type="Proteomes" id="UP000182190">
    <property type="component" value="Unassembled WGS sequence"/>
</dbReference>
<evidence type="ECO:0000256" key="1">
    <source>
        <dbReference type="ARBA" id="ARBA00022737"/>
    </source>
</evidence>
<keyword evidence="2 3" id="KW-0802">TPR repeat</keyword>
<feature type="repeat" description="TPR" evidence="3">
    <location>
        <begin position="95"/>
        <end position="128"/>
    </location>
</feature>
<dbReference type="OrthoDB" id="479590at2"/>
<keyword evidence="1" id="KW-0677">Repeat</keyword>
<dbReference type="InterPro" id="IPR051685">
    <property type="entry name" value="Ycf3/AcsC/BcsC/TPR_MFPF"/>
</dbReference>